<reference evidence="9" key="1">
    <citation type="submission" date="2021-04" db="EMBL/GenBank/DDBJ databases">
        <title>Pseudonocardia sp. nov., isolated from sandy soil of mangrove forest.</title>
        <authorList>
            <person name="Zan Z."/>
            <person name="Huang R."/>
            <person name="Liu W."/>
        </authorList>
    </citation>
    <scope>NUCLEOTIDE SEQUENCE</scope>
    <source>
        <strain evidence="9">S2-4</strain>
    </source>
</reference>
<dbReference type="Proteomes" id="UP001165283">
    <property type="component" value="Unassembled WGS sequence"/>
</dbReference>
<evidence type="ECO:0000256" key="7">
    <source>
        <dbReference type="ARBA" id="ARBA00022801"/>
    </source>
</evidence>
<dbReference type="EMBL" id="JAGSOV010000082">
    <property type="protein sequence ID" value="MCO1660407.1"/>
    <property type="molecule type" value="Genomic_DNA"/>
</dbReference>
<dbReference type="SUPFAM" id="SSF64167">
    <property type="entry name" value="SurE-like"/>
    <property type="match status" value="1"/>
</dbReference>
<organism evidence="9 10">
    <name type="scientific">Pseudonocardia humida</name>
    <dbReference type="NCBI Taxonomy" id="2800819"/>
    <lineage>
        <taxon>Bacteria</taxon>
        <taxon>Bacillati</taxon>
        <taxon>Actinomycetota</taxon>
        <taxon>Actinomycetes</taxon>
        <taxon>Pseudonocardiales</taxon>
        <taxon>Pseudonocardiaceae</taxon>
        <taxon>Pseudonocardia</taxon>
    </lineage>
</organism>
<dbReference type="PANTHER" id="PTHR30457:SF12">
    <property type="entry name" value="5'_3'-NUCLEOTIDASE SURE"/>
    <property type="match status" value="1"/>
</dbReference>
<dbReference type="InterPro" id="IPR030048">
    <property type="entry name" value="SurE"/>
</dbReference>
<comment type="caution">
    <text evidence="9">The sequence shown here is derived from an EMBL/GenBank/DDBJ whole genome shotgun (WGS) entry which is preliminary data.</text>
</comment>
<protein>
    <recommendedName>
        <fullName evidence="3">5'-nucleotidase</fullName>
        <ecNumber evidence="3">3.1.3.5</ecNumber>
    </recommendedName>
</protein>
<dbReference type="RefSeq" id="WP_252445903.1">
    <property type="nucleotide sequence ID" value="NZ_JAGSOV010000082.1"/>
</dbReference>
<feature type="domain" description="Survival protein SurE-like phosphatase/nucleotidase" evidence="8">
    <location>
        <begin position="10"/>
        <end position="198"/>
    </location>
</feature>
<comment type="catalytic activity">
    <reaction evidence="1">
        <text>a ribonucleoside 5'-phosphate + H2O = a ribonucleoside + phosphate</text>
        <dbReference type="Rhea" id="RHEA:12484"/>
        <dbReference type="ChEBI" id="CHEBI:15377"/>
        <dbReference type="ChEBI" id="CHEBI:18254"/>
        <dbReference type="ChEBI" id="CHEBI:43474"/>
        <dbReference type="ChEBI" id="CHEBI:58043"/>
        <dbReference type="EC" id="3.1.3.5"/>
    </reaction>
</comment>
<dbReference type="InterPro" id="IPR002828">
    <property type="entry name" value="SurE-like_Pase/nucleotidase"/>
</dbReference>
<evidence type="ECO:0000256" key="5">
    <source>
        <dbReference type="ARBA" id="ARBA00022723"/>
    </source>
</evidence>
<dbReference type="PANTHER" id="PTHR30457">
    <property type="entry name" value="5'-NUCLEOTIDASE SURE"/>
    <property type="match status" value="1"/>
</dbReference>
<dbReference type="Pfam" id="PF01975">
    <property type="entry name" value="SurE"/>
    <property type="match status" value="1"/>
</dbReference>
<evidence type="ECO:0000256" key="2">
    <source>
        <dbReference type="ARBA" id="ARBA00011062"/>
    </source>
</evidence>
<dbReference type="EC" id="3.1.3.5" evidence="3"/>
<evidence type="ECO:0000313" key="9">
    <source>
        <dbReference type="EMBL" id="MCO1660407.1"/>
    </source>
</evidence>
<gene>
    <name evidence="9" type="ORF">KDL28_35645</name>
</gene>
<accession>A0ABT1ABG9</accession>
<evidence type="ECO:0000256" key="1">
    <source>
        <dbReference type="ARBA" id="ARBA00000815"/>
    </source>
</evidence>
<keyword evidence="7" id="KW-0378">Hydrolase</keyword>
<keyword evidence="6" id="KW-0547">Nucleotide-binding</keyword>
<dbReference type="InterPro" id="IPR036523">
    <property type="entry name" value="SurE-like_sf"/>
</dbReference>
<comment type="similarity">
    <text evidence="2">Belongs to the SurE nucleotidase family.</text>
</comment>
<keyword evidence="5" id="KW-0479">Metal-binding</keyword>
<name>A0ABT1ABG9_9PSEU</name>
<evidence type="ECO:0000313" key="10">
    <source>
        <dbReference type="Proteomes" id="UP001165283"/>
    </source>
</evidence>
<evidence type="ECO:0000256" key="3">
    <source>
        <dbReference type="ARBA" id="ARBA00012643"/>
    </source>
</evidence>
<evidence type="ECO:0000259" key="8">
    <source>
        <dbReference type="Pfam" id="PF01975"/>
    </source>
</evidence>
<keyword evidence="4" id="KW-0963">Cytoplasm</keyword>
<evidence type="ECO:0000256" key="4">
    <source>
        <dbReference type="ARBA" id="ARBA00022490"/>
    </source>
</evidence>
<proteinExistence type="inferred from homology"/>
<sequence>MPERSRTRALITNDDGIGSPGLVALAAAAREAGLDVVVAAPDREYSGAAASITAVQEDGRTLVERVTLDELPDVEAYAVRAAPAHIVVLALHGWLDPVPDLVLSGINRGANVGRAVLHSGTVGAALTAGLLEHRGLAVSLNVPLNPSRDPHWDTAAAHVPGVLGLLMDSPESTTLSLNVPDLPADEVLGLREASLAQRGIVQSLVDEIGDAGVKLREVETGDDEDDADCDRALLARGHATLTALQSLREDRALGLAERLRSATPVAR</sequence>
<keyword evidence="10" id="KW-1185">Reference proteome</keyword>
<evidence type="ECO:0000256" key="6">
    <source>
        <dbReference type="ARBA" id="ARBA00022741"/>
    </source>
</evidence>
<dbReference type="Gene3D" id="3.40.1210.10">
    <property type="entry name" value="Survival protein SurE-like phosphatase/nucleotidase"/>
    <property type="match status" value="1"/>
</dbReference>